<dbReference type="GeneID" id="89977380"/>
<feature type="transmembrane region" description="Helical" evidence="6">
    <location>
        <begin position="190"/>
        <end position="209"/>
    </location>
</feature>
<keyword evidence="5 6" id="KW-0472">Membrane</keyword>
<organism evidence="8 9">
    <name type="scientific">Exophiala bonariae</name>
    <dbReference type="NCBI Taxonomy" id="1690606"/>
    <lineage>
        <taxon>Eukaryota</taxon>
        <taxon>Fungi</taxon>
        <taxon>Dikarya</taxon>
        <taxon>Ascomycota</taxon>
        <taxon>Pezizomycotina</taxon>
        <taxon>Eurotiomycetes</taxon>
        <taxon>Chaetothyriomycetidae</taxon>
        <taxon>Chaetothyriales</taxon>
        <taxon>Herpotrichiellaceae</taxon>
        <taxon>Exophiala</taxon>
    </lineage>
</organism>
<keyword evidence="3 6" id="KW-0812">Transmembrane</keyword>
<evidence type="ECO:0000256" key="2">
    <source>
        <dbReference type="ARBA" id="ARBA00022448"/>
    </source>
</evidence>
<dbReference type="Gene3D" id="1.20.1250.20">
    <property type="entry name" value="MFS general substrate transporter like domains"/>
    <property type="match status" value="2"/>
</dbReference>
<evidence type="ECO:0000313" key="8">
    <source>
        <dbReference type="EMBL" id="KAK5045357.1"/>
    </source>
</evidence>
<dbReference type="InterPro" id="IPR036259">
    <property type="entry name" value="MFS_trans_sf"/>
</dbReference>
<keyword evidence="4 6" id="KW-1133">Transmembrane helix</keyword>
<dbReference type="PANTHER" id="PTHR43791">
    <property type="entry name" value="PERMEASE-RELATED"/>
    <property type="match status" value="1"/>
</dbReference>
<feature type="transmembrane region" description="Helical" evidence="6">
    <location>
        <begin position="361"/>
        <end position="382"/>
    </location>
</feature>
<dbReference type="GO" id="GO:0016020">
    <property type="term" value="C:membrane"/>
    <property type="evidence" value="ECO:0007669"/>
    <property type="project" value="UniProtKB-SubCell"/>
</dbReference>
<dbReference type="InterPro" id="IPR020846">
    <property type="entry name" value="MFS_dom"/>
</dbReference>
<feature type="transmembrane region" description="Helical" evidence="6">
    <location>
        <begin position="327"/>
        <end position="349"/>
    </location>
</feature>
<evidence type="ECO:0000313" key="9">
    <source>
        <dbReference type="Proteomes" id="UP001358417"/>
    </source>
</evidence>
<feature type="transmembrane region" description="Helical" evidence="6">
    <location>
        <begin position="158"/>
        <end position="178"/>
    </location>
</feature>
<feature type="transmembrane region" description="Helical" evidence="6">
    <location>
        <begin position="296"/>
        <end position="321"/>
    </location>
</feature>
<accession>A0AAV9MXS0</accession>
<dbReference type="AlphaFoldDB" id="A0AAV9MXS0"/>
<dbReference type="GO" id="GO:0022857">
    <property type="term" value="F:transmembrane transporter activity"/>
    <property type="evidence" value="ECO:0007669"/>
    <property type="project" value="InterPro"/>
</dbReference>
<dbReference type="PROSITE" id="PS50850">
    <property type="entry name" value="MFS"/>
    <property type="match status" value="1"/>
</dbReference>
<evidence type="ECO:0000256" key="3">
    <source>
        <dbReference type="ARBA" id="ARBA00022692"/>
    </source>
</evidence>
<comment type="subcellular location">
    <subcellularLocation>
        <location evidence="1">Membrane</location>
        <topology evidence="1">Multi-pass membrane protein</topology>
    </subcellularLocation>
</comment>
<evidence type="ECO:0000259" key="7">
    <source>
        <dbReference type="PROSITE" id="PS50850"/>
    </source>
</evidence>
<feature type="transmembrane region" description="Helical" evidence="6">
    <location>
        <begin position="61"/>
        <end position="87"/>
    </location>
</feature>
<dbReference type="RefSeq" id="XP_064700986.1">
    <property type="nucleotide sequence ID" value="XM_064852761.1"/>
</dbReference>
<feature type="transmembrane region" description="Helical" evidence="6">
    <location>
        <begin position="221"/>
        <end position="243"/>
    </location>
</feature>
<evidence type="ECO:0000256" key="6">
    <source>
        <dbReference type="SAM" id="Phobius"/>
    </source>
</evidence>
<evidence type="ECO:0000256" key="1">
    <source>
        <dbReference type="ARBA" id="ARBA00004141"/>
    </source>
</evidence>
<reference evidence="8 9" key="1">
    <citation type="submission" date="2023-08" db="EMBL/GenBank/DDBJ databases">
        <title>Black Yeasts Isolated from many extreme environments.</title>
        <authorList>
            <person name="Coleine C."/>
            <person name="Stajich J.E."/>
            <person name="Selbmann L."/>
        </authorList>
    </citation>
    <scope>NUCLEOTIDE SEQUENCE [LARGE SCALE GENOMIC DNA]</scope>
    <source>
        <strain evidence="8 9">CCFEE 5792</strain>
    </source>
</reference>
<dbReference type="Pfam" id="PF07690">
    <property type="entry name" value="MFS_1"/>
    <property type="match status" value="1"/>
</dbReference>
<sequence>MQHRATTTEVLDTISLEKQTDIHVEEALTRKSKETSDEDEFDLEFTREDWRKIKRRIDRRLIVTCGFMYTISVMDRNNVGAAAIAGLTTELQLTVGYRYSVVVLAFFATYCVFQAPATILCRKIGPRFFLAGTTFAFGVVMIGFGFPQTWTALLGLRLLLGVLEAGFFPACVYLISTWYSRYDMHKRYSFFYLIGSLASGFAGILAYGLMQMNGIAGLSGWRWIFIIEGIFTCVVGIVGYFLLIDFPDRSLKKSWRFLSERELKFVIRQLSKDRDDVEPEPWNFKRWASSGLDPKVWGFAMIFFGVVTNATGIGFFLPIILRQSMGFSVAAAQCLVAPPFGFAGIMMLATSWVGDKYRIRGPIVAFNATLCLIGLPIMGFASTAGTRYFGVFLTTAGTHANLPAMMVYQVG</sequence>
<evidence type="ECO:0000256" key="5">
    <source>
        <dbReference type="ARBA" id="ARBA00023136"/>
    </source>
</evidence>
<feature type="transmembrane region" description="Helical" evidence="6">
    <location>
        <begin position="99"/>
        <end position="121"/>
    </location>
</feature>
<dbReference type="PANTHER" id="PTHR43791:SF47">
    <property type="entry name" value="MAJOR FACILITATOR SUPERFAMILY (MFS) PROFILE DOMAIN-CONTAINING PROTEIN-RELATED"/>
    <property type="match status" value="1"/>
</dbReference>
<dbReference type="SUPFAM" id="SSF103473">
    <property type="entry name" value="MFS general substrate transporter"/>
    <property type="match status" value="1"/>
</dbReference>
<dbReference type="InterPro" id="IPR011701">
    <property type="entry name" value="MFS"/>
</dbReference>
<feature type="transmembrane region" description="Helical" evidence="6">
    <location>
        <begin position="128"/>
        <end position="146"/>
    </location>
</feature>
<protein>
    <recommendedName>
        <fullName evidence="7">Major facilitator superfamily (MFS) profile domain-containing protein</fullName>
    </recommendedName>
</protein>
<keyword evidence="9" id="KW-1185">Reference proteome</keyword>
<gene>
    <name evidence="8" type="ORF">LTR84_009220</name>
</gene>
<name>A0AAV9MXS0_9EURO</name>
<dbReference type="EMBL" id="JAVRRD010000037">
    <property type="protein sequence ID" value="KAK5045357.1"/>
    <property type="molecule type" value="Genomic_DNA"/>
</dbReference>
<dbReference type="FunFam" id="1.20.1250.20:FF:000511">
    <property type="entry name" value="MFS general substrate transporter"/>
    <property type="match status" value="1"/>
</dbReference>
<evidence type="ECO:0000256" key="4">
    <source>
        <dbReference type="ARBA" id="ARBA00022989"/>
    </source>
</evidence>
<feature type="domain" description="Major facilitator superfamily (MFS) profile" evidence="7">
    <location>
        <begin position="61"/>
        <end position="411"/>
    </location>
</feature>
<proteinExistence type="predicted"/>
<comment type="caution">
    <text evidence="8">The sequence shown here is derived from an EMBL/GenBank/DDBJ whole genome shotgun (WGS) entry which is preliminary data.</text>
</comment>
<dbReference type="Proteomes" id="UP001358417">
    <property type="component" value="Unassembled WGS sequence"/>
</dbReference>
<keyword evidence="2" id="KW-0813">Transport</keyword>